<keyword evidence="2" id="KW-0805">Transcription regulation</keyword>
<proteinExistence type="inferred from homology"/>
<dbReference type="PANTHER" id="PTHR43133">
    <property type="entry name" value="RNA POLYMERASE ECF-TYPE SIGMA FACTO"/>
    <property type="match status" value="1"/>
</dbReference>
<keyword evidence="3" id="KW-0731">Sigma factor</keyword>
<organism evidence="7 8">
    <name type="scientific">Candidatus Magasanikbacteria bacterium RIFOXYA2_FULL_44_8</name>
    <dbReference type="NCBI Taxonomy" id="1798696"/>
    <lineage>
        <taxon>Bacteria</taxon>
        <taxon>Candidatus Magasanikiibacteriota</taxon>
    </lineage>
</organism>
<sequence length="190" mass="22537">MPTIASKANLSDEQLAQKVRANDKELYSEIIRRYEQKLAHYLRKFVSSPDELEDILQETFIKIYRNLNDFDADRKFSSWVYRIAHNEAVNYLKKFHRGNVSLEETEWEIVDDKPDALELANTILDKRALEKALTQLPEKYRAPIILYFFEQRTYEEIGEILRLPRNSVGTLIMRGKSAIKKYLNKSYERK</sequence>
<name>A0A1F6NLF1_9BACT</name>
<dbReference type="Pfam" id="PF08281">
    <property type="entry name" value="Sigma70_r4_2"/>
    <property type="match status" value="1"/>
</dbReference>
<keyword evidence="4" id="KW-0804">Transcription</keyword>
<dbReference type="CDD" id="cd06171">
    <property type="entry name" value="Sigma70_r4"/>
    <property type="match status" value="1"/>
</dbReference>
<gene>
    <name evidence="7" type="ORF">A2261_03070</name>
</gene>
<evidence type="ECO:0000256" key="4">
    <source>
        <dbReference type="ARBA" id="ARBA00023163"/>
    </source>
</evidence>
<dbReference type="Gene3D" id="1.10.10.10">
    <property type="entry name" value="Winged helix-like DNA-binding domain superfamily/Winged helix DNA-binding domain"/>
    <property type="match status" value="1"/>
</dbReference>
<dbReference type="Proteomes" id="UP000177803">
    <property type="component" value="Unassembled WGS sequence"/>
</dbReference>
<feature type="domain" description="RNA polymerase sigma factor 70 region 4 type 2" evidence="6">
    <location>
        <begin position="127"/>
        <end position="178"/>
    </location>
</feature>
<dbReference type="NCBIfam" id="TIGR02937">
    <property type="entry name" value="sigma70-ECF"/>
    <property type="match status" value="1"/>
</dbReference>
<dbReference type="AlphaFoldDB" id="A0A1F6NLF1"/>
<dbReference type="GO" id="GO:0006352">
    <property type="term" value="P:DNA-templated transcription initiation"/>
    <property type="evidence" value="ECO:0007669"/>
    <property type="project" value="InterPro"/>
</dbReference>
<dbReference type="InterPro" id="IPR013324">
    <property type="entry name" value="RNA_pol_sigma_r3/r4-like"/>
</dbReference>
<evidence type="ECO:0000256" key="1">
    <source>
        <dbReference type="ARBA" id="ARBA00010641"/>
    </source>
</evidence>
<dbReference type="Pfam" id="PF04542">
    <property type="entry name" value="Sigma70_r2"/>
    <property type="match status" value="1"/>
</dbReference>
<dbReference type="GO" id="GO:0003677">
    <property type="term" value="F:DNA binding"/>
    <property type="evidence" value="ECO:0007669"/>
    <property type="project" value="InterPro"/>
</dbReference>
<protein>
    <recommendedName>
        <fullName evidence="9">RNA polymerase sigma factor</fullName>
    </recommendedName>
</protein>
<evidence type="ECO:0000256" key="2">
    <source>
        <dbReference type="ARBA" id="ARBA00023015"/>
    </source>
</evidence>
<evidence type="ECO:0000313" key="8">
    <source>
        <dbReference type="Proteomes" id="UP000177803"/>
    </source>
</evidence>
<dbReference type="InterPro" id="IPR007627">
    <property type="entry name" value="RNA_pol_sigma70_r2"/>
</dbReference>
<dbReference type="GO" id="GO:0016987">
    <property type="term" value="F:sigma factor activity"/>
    <property type="evidence" value="ECO:0007669"/>
    <property type="project" value="UniProtKB-KW"/>
</dbReference>
<dbReference type="SUPFAM" id="SSF88946">
    <property type="entry name" value="Sigma2 domain of RNA polymerase sigma factors"/>
    <property type="match status" value="1"/>
</dbReference>
<dbReference type="InterPro" id="IPR013249">
    <property type="entry name" value="RNA_pol_sigma70_r4_t2"/>
</dbReference>
<evidence type="ECO:0000259" key="6">
    <source>
        <dbReference type="Pfam" id="PF08281"/>
    </source>
</evidence>
<evidence type="ECO:0000313" key="7">
    <source>
        <dbReference type="EMBL" id="OGH84590.1"/>
    </source>
</evidence>
<comment type="similarity">
    <text evidence="1">Belongs to the sigma-70 factor family. ECF subfamily.</text>
</comment>
<accession>A0A1F6NLF1</accession>
<dbReference type="InterPro" id="IPR039425">
    <property type="entry name" value="RNA_pol_sigma-70-like"/>
</dbReference>
<evidence type="ECO:0008006" key="9">
    <source>
        <dbReference type="Google" id="ProtNLM"/>
    </source>
</evidence>
<evidence type="ECO:0000256" key="3">
    <source>
        <dbReference type="ARBA" id="ARBA00023082"/>
    </source>
</evidence>
<dbReference type="EMBL" id="MFQR01000012">
    <property type="protein sequence ID" value="OGH84590.1"/>
    <property type="molecule type" value="Genomic_DNA"/>
</dbReference>
<dbReference type="PANTHER" id="PTHR43133:SF51">
    <property type="entry name" value="RNA POLYMERASE SIGMA FACTOR"/>
    <property type="match status" value="1"/>
</dbReference>
<dbReference type="SUPFAM" id="SSF88659">
    <property type="entry name" value="Sigma3 and sigma4 domains of RNA polymerase sigma factors"/>
    <property type="match status" value="1"/>
</dbReference>
<reference evidence="7 8" key="1">
    <citation type="journal article" date="2016" name="Nat. Commun.">
        <title>Thousands of microbial genomes shed light on interconnected biogeochemical processes in an aquifer system.</title>
        <authorList>
            <person name="Anantharaman K."/>
            <person name="Brown C.T."/>
            <person name="Hug L.A."/>
            <person name="Sharon I."/>
            <person name="Castelle C.J."/>
            <person name="Probst A.J."/>
            <person name="Thomas B.C."/>
            <person name="Singh A."/>
            <person name="Wilkins M.J."/>
            <person name="Karaoz U."/>
            <person name="Brodie E.L."/>
            <person name="Williams K.H."/>
            <person name="Hubbard S.S."/>
            <person name="Banfield J.F."/>
        </authorList>
    </citation>
    <scope>NUCLEOTIDE SEQUENCE [LARGE SCALE GENOMIC DNA]</scope>
</reference>
<dbReference type="InterPro" id="IPR014284">
    <property type="entry name" value="RNA_pol_sigma-70_dom"/>
</dbReference>
<feature type="domain" description="RNA polymerase sigma-70 region 2" evidence="5">
    <location>
        <begin position="30"/>
        <end position="94"/>
    </location>
</feature>
<comment type="caution">
    <text evidence="7">The sequence shown here is derived from an EMBL/GenBank/DDBJ whole genome shotgun (WGS) entry which is preliminary data.</text>
</comment>
<dbReference type="InterPro" id="IPR013325">
    <property type="entry name" value="RNA_pol_sigma_r2"/>
</dbReference>
<dbReference type="InterPro" id="IPR036388">
    <property type="entry name" value="WH-like_DNA-bd_sf"/>
</dbReference>
<evidence type="ECO:0000259" key="5">
    <source>
        <dbReference type="Pfam" id="PF04542"/>
    </source>
</evidence>
<dbReference type="Gene3D" id="1.10.1740.10">
    <property type="match status" value="1"/>
</dbReference>